<comment type="catalytic activity">
    <reaction evidence="1">
        <text>ATP + protein L-histidine = ADP + protein N-phospho-L-histidine.</text>
        <dbReference type="EC" id="2.7.13.3"/>
    </reaction>
</comment>
<protein>
    <recommendedName>
        <fullName evidence="2">histidine kinase</fullName>
        <ecNumber evidence="2">2.7.13.3</ecNumber>
    </recommendedName>
</protein>
<name>A0A8J8NFX3_HALGN</name>
<sequence>MLILILTLAGLKKETNRINVQYIERIKQKSTQIKTTFESTLDLLPHGVIIFDQATQKFTLLNQMIKRYIFGESSTGLPQNYAQGNIGVFVEKLRDYAIHEMESQTNDANSDNISDNSKMSFGRERAFTNLWEYMQQASKHYGQDFTFKSKSAKTFIQVIAQGLKSNQQQIVFCTDITKLKRIEKKSQKIKSNFFSSVAHELRTPLNSIGPIVKIALSALMKSNQLQDKDRVVRLLNIALSSSVHLQNVIEDALDMSRIENRKFTLNFEVFDIRGLINEVEGIMGFQTEQKGISLTHQVSQLVPKTIFSDQKRIKQVLFNLVGNAFKFTFKGGIHIRAEYYPATQILEISIIDTGVGMSEKDVKKLFQFFGKLEKDKDINKNGMGLGLNISKMIINQLGGNIEVKSKRGEGSEFTFRIPLGRQKGQLKGNQAIELLLNQFQNKPLSTLPKRHSTGLFLEKGEFTQATKAEQDQSQYFNLEESDIPSISLATEEDVCPVFHLTTHQKNAVVYHSIKELDFSQ</sequence>
<evidence type="ECO:0000313" key="7">
    <source>
        <dbReference type="EMBL" id="TNV73770.1"/>
    </source>
</evidence>
<dbReference type="InterPro" id="IPR036097">
    <property type="entry name" value="HisK_dim/P_sf"/>
</dbReference>
<dbReference type="Proteomes" id="UP000785679">
    <property type="component" value="Unassembled WGS sequence"/>
</dbReference>
<evidence type="ECO:0000256" key="4">
    <source>
        <dbReference type="ARBA" id="ARBA00022679"/>
    </source>
</evidence>
<evidence type="ECO:0000256" key="5">
    <source>
        <dbReference type="ARBA" id="ARBA00022777"/>
    </source>
</evidence>
<dbReference type="Gene3D" id="1.10.287.130">
    <property type="match status" value="1"/>
</dbReference>
<keyword evidence="5" id="KW-0418">Kinase</keyword>
<dbReference type="SUPFAM" id="SSF47384">
    <property type="entry name" value="Homodimeric domain of signal transducing histidine kinase"/>
    <property type="match status" value="1"/>
</dbReference>
<keyword evidence="3" id="KW-0597">Phosphoprotein</keyword>
<dbReference type="PROSITE" id="PS50109">
    <property type="entry name" value="HIS_KIN"/>
    <property type="match status" value="1"/>
</dbReference>
<dbReference type="PRINTS" id="PR00344">
    <property type="entry name" value="BCTRLSENSOR"/>
</dbReference>
<dbReference type="PANTHER" id="PTHR43047">
    <property type="entry name" value="TWO-COMPONENT HISTIDINE PROTEIN KINASE"/>
    <property type="match status" value="1"/>
</dbReference>
<evidence type="ECO:0000256" key="3">
    <source>
        <dbReference type="ARBA" id="ARBA00022553"/>
    </source>
</evidence>
<dbReference type="FunFam" id="3.30.565.10:FF:000010">
    <property type="entry name" value="Sensor histidine kinase RcsC"/>
    <property type="match status" value="1"/>
</dbReference>
<reference evidence="7" key="1">
    <citation type="submission" date="2019-06" db="EMBL/GenBank/DDBJ databases">
        <authorList>
            <person name="Zheng W."/>
        </authorList>
    </citation>
    <scope>NUCLEOTIDE SEQUENCE</scope>
    <source>
        <strain evidence="7">QDHG01</strain>
    </source>
</reference>
<accession>A0A8J8NFX3</accession>
<feature type="domain" description="Histidine kinase" evidence="6">
    <location>
        <begin position="196"/>
        <end position="421"/>
    </location>
</feature>
<evidence type="ECO:0000313" key="8">
    <source>
        <dbReference type="Proteomes" id="UP000785679"/>
    </source>
</evidence>
<dbReference type="GO" id="GO:0005886">
    <property type="term" value="C:plasma membrane"/>
    <property type="evidence" value="ECO:0007669"/>
    <property type="project" value="TreeGrafter"/>
</dbReference>
<evidence type="ECO:0000256" key="1">
    <source>
        <dbReference type="ARBA" id="ARBA00000085"/>
    </source>
</evidence>
<dbReference type="PANTHER" id="PTHR43047:SF66">
    <property type="entry name" value="HISKA"/>
    <property type="match status" value="1"/>
</dbReference>
<dbReference type="Pfam" id="PF02518">
    <property type="entry name" value="HATPase_c"/>
    <property type="match status" value="1"/>
</dbReference>
<dbReference type="InterPro" id="IPR003661">
    <property type="entry name" value="HisK_dim/P_dom"/>
</dbReference>
<keyword evidence="8" id="KW-1185">Reference proteome</keyword>
<proteinExistence type="predicted"/>
<keyword evidence="4" id="KW-0808">Transferase</keyword>
<dbReference type="Gene3D" id="3.30.565.10">
    <property type="entry name" value="Histidine kinase-like ATPase, C-terminal domain"/>
    <property type="match status" value="1"/>
</dbReference>
<organism evidence="7 8">
    <name type="scientific">Halteria grandinella</name>
    <dbReference type="NCBI Taxonomy" id="5974"/>
    <lineage>
        <taxon>Eukaryota</taxon>
        <taxon>Sar</taxon>
        <taxon>Alveolata</taxon>
        <taxon>Ciliophora</taxon>
        <taxon>Intramacronucleata</taxon>
        <taxon>Spirotrichea</taxon>
        <taxon>Stichotrichia</taxon>
        <taxon>Sporadotrichida</taxon>
        <taxon>Halteriidae</taxon>
        <taxon>Halteria</taxon>
    </lineage>
</organism>
<dbReference type="InterPro" id="IPR004358">
    <property type="entry name" value="Sig_transdc_His_kin-like_C"/>
</dbReference>
<evidence type="ECO:0000259" key="6">
    <source>
        <dbReference type="PROSITE" id="PS50109"/>
    </source>
</evidence>
<dbReference type="SMART" id="SM00387">
    <property type="entry name" value="HATPase_c"/>
    <property type="match status" value="1"/>
</dbReference>
<dbReference type="SMART" id="SM00388">
    <property type="entry name" value="HisKA"/>
    <property type="match status" value="1"/>
</dbReference>
<dbReference type="GO" id="GO:0009927">
    <property type="term" value="F:histidine phosphotransfer kinase activity"/>
    <property type="evidence" value="ECO:0007669"/>
    <property type="project" value="TreeGrafter"/>
</dbReference>
<dbReference type="InterPro" id="IPR003594">
    <property type="entry name" value="HATPase_dom"/>
</dbReference>
<dbReference type="EC" id="2.7.13.3" evidence="2"/>
<gene>
    <name evidence="7" type="ORF">FGO68_gene16965</name>
</gene>
<dbReference type="CDD" id="cd00082">
    <property type="entry name" value="HisKA"/>
    <property type="match status" value="1"/>
</dbReference>
<comment type="caution">
    <text evidence="7">The sequence shown here is derived from an EMBL/GenBank/DDBJ whole genome shotgun (WGS) entry which is preliminary data.</text>
</comment>
<evidence type="ECO:0000256" key="2">
    <source>
        <dbReference type="ARBA" id="ARBA00012438"/>
    </source>
</evidence>
<dbReference type="OrthoDB" id="10266508at2759"/>
<dbReference type="Pfam" id="PF00512">
    <property type="entry name" value="HisKA"/>
    <property type="match status" value="1"/>
</dbReference>
<dbReference type="InterPro" id="IPR036890">
    <property type="entry name" value="HATPase_C_sf"/>
</dbReference>
<dbReference type="EMBL" id="RRYP01018134">
    <property type="protein sequence ID" value="TNV73770.1"/>
    <property type="molecule type" value="Genomic_DNA"/>
</dbReference>
<dbReference type="SUPFAM" id="SSF55874">
    <property type="entry name" value="ATPase domain of HSP90 chaperone/DNA topoisomerase II/histidine kinase"/>
    <property type="match status" value="1"/>
</dbReference>
<dbReference type="InterPro" id="IPR005467">
    <property type="entry name" value="His_kinase_dom"/>
</dbReference>
<dbReference type="GO" id="GO:0000155">
    <property type="term" value="F:phosphorelay sensor kinase activity"/>
    <property type="evidence" value="ECO:0007669"/>
    <property type="project" value="InterPro"/>
</dbReference>
<dbReference type="AlphaFoldDB" id="A0A8J8NFX3"/>